<sequence length="86" mass="9601">MDHVLANSHVVCLSLCVRMVVEIFCYLVGSIGWTELPDTNIIGDANRHRRKKITGAITGNTINGRNQQNSHDMHNDVAGLRVLFRS</sequence>
<protein>
    <submittedName>
        <fullName evidence="1">Uncharacterized protein</fullName>
    </submittedName>
</protein>
<keyword evidence="2" id="KW-1185">Reference proteome</keyword>
<dbReference type="AlphaFoldDB" id="A0A2N9X9L7"/>
<organism evidence="1 2">
    <name type="scientific">Snodgrassella alvi</name>
    <dbReference type="NCBI Taxonomy" id="1196083"/>
    <lineage>
        <taxon>Bacteria</taxon>
        <taxon>Pseudomonadati</taxon>
        <taxon>Pseudomonadota</taxon>
        <taxon>Betaproteobacteria</taxon>
        <taxon>Neisseriales</taxon>
        <taxon>Neisseriaceae</taxon>
        <taxon>Snodgrassella</taxon>
    </lineage>
</organism>
<dbReference type="EMBL" id="MEIL01000016">
    <property type="protein sequence ID" value="PIT41539.1"/>
    <property type="molecule type" value="Genomic_DNA"/>
</dbReference>
<gene>
    <name evidence="1" type="ORF">BHC54_02000</name>
</gene>
<evidence type="ECO:0000313" key="1">
    <source>
        <dbReference type="EMBL" id="PIT41539.1"/>
    </source>
</evidence>
<dbReference type="Proteomes" id="UP000230202">
    <property type="component" value="Unassembled WGS sequence"/>
</dbReference>
<accession>A0A2N9X9L7</accession>
<comment type="caution">
    <text evidence="1">The sequence shown here is derived from an EMBL/GenBank/DDBJ whole genome shotgun (WGS) entry which is preliminary data.</text>
</comment>
<name>A0A2N9X9L7_9NEIS</name>
<evidence type="ECO:0000313" key="2">
    <source>
        <dbReference type="Proteomes" id="UP000230202"/>
    </source>
</evidence>
<reference evidence="1" key="1">
    <citation type="journal article" date="2017" name="MBio">
        <title>Type VI secretion-mediated competition in the bee gut microbiome.</title>
        <authorList>
            <person name="Steele M.I."/>
            <person name="Kwong W.K."/>
            <person name="Powell J.E."/>
            <person name="Whiteley M."/>
            <person name="Moran N.A."/>
        </authorList>
    </citation>
    <scope>NUCLEOTIDE SEQUENCE [LARGE SCALE GENOMIC DNA]</scope>
    <source>
        <strain evidence="1">WkB273</strain>
    </source>
</reference>
<proteinExistence type="predicted"/>